<dbReference type="AlphaFoldDB" id="A0AA44J925"/>
<keyword evidence="7 9" id="KW-0275">Fatty acid biosynthesis</keyword>
<evidence type="ECO:0000256" key="7">
    <source>
        <dbReference type="ARBA" id="ARBA00023160"/>
    </source>
</evidence>
<dbReference type="PRINTS" id="PR01071">
    <property type="entry name" value="ACOABIOTINCC"/>
</dbReference>
<dbReference type="InterPro" id="IPR050709">
    <property type="entry name" value="Biotin_Carboxyl_Carrier/Decarb"/>
</dbReference>
<sequence>MDLPKIKTLIDFVGRTNVTELMVTEKSVTVRIFKTAPRTETGSNVPVKAEDDALIDRSESILPATTSATSVHAPIFGVLHRASAPGQPSFVEAGDVVEEGQALFIIEAMKVFNKIVAPRAGRITYLTEVDGGEVEANDLLAEIA</sequence>
<dbReference type="PANTHER" id="PTHR45266:SF3">
    <property type="entry name" value="OXALOACETATE DECARBOXYLASE ALPHA CHAIN"/>
    <property type="match status" value="1"/>
</dbReference>
<comment type="pathway">
    <text evidence="2 9">Lipid metabolism; fatty acid biosynthesis.</text>
</comment>
<evidence type="ECO:0000313" key="11">
    <source>
        <dbReference type="EMBL" id="NTC29635.1"/>
    </source>
</evidence>
<keyword evidence="8 9" id="KW-0092">Biotin</keyword>
<accession>A0AA44J925</accession>
<evidence type="ECO:0000256" key="5">
    <source>
        <dbReference type="ARBA" id="ARBA00022832"/>
    </source>
</evidence>
<evidence type="ECO:0000256" key="4">
    <source>
        <dbReference type="ARBA" id="ARBA00022516"/>
    </source>
</evidence>
<dbReference type="Pfam" id="PF00364">
    <property type="entry name" value="Biotin_lipoyl"/>
    <property type="match status" value="1"/>
</dbReference>
<dbReference type="InterPro" id="IPR000089">
    <property type="entry name" value="Biotin_lipoyl"/>
</dbReference>
<dbReference type="SUPFAM" id="SSF51230">
    <property type="entry name" value="Single hybrid motif"/>
    <property type="match status" value="1"/>
</dbReference>
<dbReference type="PROSITE" id="PS50968">
    <property type="entry name" value="BIOTINYL_LIPOYL"/>
    <property type="match status" value="1"/>
</dbReference>
<dbReference type="GO" id="GO:0009317">
    <property type="term" value="C:acetyl-CoA carboxylase complex"/>
    <property type="evidence" value="ECO:0007669"/>
    <property type="project" value="InterPro"/>
</dbReference>
<dbReference type="Proteomes" id="UP000093451">
    <property type="component" value="Unassembled WGS sequence"/>
</dbReference>
<evidence type="ECO:0000256" key="1">
    <source>
        <dbReference type="ARBA" id="ARBA00003761"/>
    </source>
</evidence>
<dbReference type="InterPro" id="IPR001249">
    <property type="entry name" value="AcCoA_biotinCC"/>
</dbReference>
<feature type="domain" description="Lipoyl-binding" evidence="10">
    <location>
        <begin position="68"/>
        <end position="144"/>
    </location>
</feature>
<organism evidence="11 14">
    <name type="scientific">Agrobacterium tumefaciens</name>
    <dbReference type="NCBI Taxonomy" id="358"/>
    <lineage>
        <taxon>Bacteria</taxon>
        <taxon>Pseudomonadati</taxon>
        <taxon>Pseudomonadota</taxon>
        <taxon>Alphaproteobacteria</taxon>
        <taxon>Hyphomicrobiales</taxon>
        <taxon>Rhizobiaceae</taxon>
        <taxon>Rhizobium/Agrobacterium group</taxon>
        <taxon>Agrobacterium</taxon>
        <taxon>Agrobacterium tumefaciens complex</taxon>
    </lineage>
</organism>
<dbReference type="PANTHER" id="PTHR45266">
    <property type="entry name" value="OXALOACETATE DECARBOXYLASE ALPHA CHAIN"/>
    <property type="match status" value="1"/>
</dbReference>
<evidence type="ECO:0000313" key="12">
    <source>
        <dbReference type="EMBL" id="OCJ33342.1"/>
    </source>
</evidence>
<evidence type="ECO:0000313" key="14">
    <source>
        <dbReference type="Proteomes" id="UP000702952"/>
    </source>
</evidence>
<dbReference type="GO" id="GO:0006633">
    <property type="term" value="P:fatty acid biosynthetic process"/>
    <property type="evidence" value="ECO:0007669"/>
    <property type="project" value="UniProtKB-KW"/>
</dbReference>
<dbReference type="EMBL" id="LXKT01000027">
    <property type="protein sequence ID" value="OCJ33342.1"/>
    <property type="molecule type" value="Genomic_DNA"/>
</dbReference>
<keyword evidence="5 9" id="KW-0276">Fatty acid metabolism</keyword>
<reference evidence="12 13" key="1">
    <citation type="journal article" date="2016" name="PeerJ">
        <title>Gall-ID: tools for genotyping gall-causing phytopathogenic bacteria.</title>
        <authorList>
            <person name="Davis E.W.II."/>
            <person name="Weisberg A.J."/>
            <person name="Tabima J.F."/>
            <person name="Grunwald N.J."/>
            <person name="Chang J.H."/>
        </authorList>
    </citation>
    <scope>NUCLEOTIDE SEQUENCE [LARGE SCALE GENOMIC DNA]</scope>
    <source>
        <strain evidence="12 13">N2/73</strain>
    </source>
</reference>
<dbReference type="Proteomes" id="UP000702952">
    <property type="component" value="Unassembled WGS sequence"/>
</dbReference>
<comment type="caution">
    <text evidence="11">The sequence shown here is derived from an EMBL/GenBank/DDBJ whole genome shotgun (WGS) entry which is preliminary data.</text>
</comment>
<proteinExistence type="predicted"/>
<gene>
    <name evidence="12" type="ORF">A6U91_18050</name>
    <name evidence="11" type="ORF">G6M46_15960</name>
</gene>
<dbReference type="InterPro" id="IPR011053">
    <property type="entry name" value="Single_hybrid_motif"/>
</dbReference>
<reference evidence="11" key="2">
    <citation type="journal article" date="2020" name="Science">
        <title>Unexpected conservation and global transmission of agrobacterial virulence plasmids.</title>
        <authorList>
            <person name="Weisberg A.J."/>
            <person name="Davis E.W. 2nd"/>
            <person name="Tabima J."/>
            <person name="Belcher M.S."/>
            <person name="Miller M."/>
            <person name="Kuo C.H."/>
            <person name="Loper J.E."/>
            <person name="Grunwald N.J."/>
            <person name="Putnam M.L."/>
            <person name="Chang J.H."/>
        </authorList>
    </citation>
    <scope>NUCLEOTIDE SEQUENCE</scope>
    <source>
        <strain evidence="11">17-1853-1a</strain>
    </source>
</reference>
<evidence type="ECO:0000256" key="3">
    <source>
        <dbReference type="ARBA" id="ARBA00017562"/>
    </source>
</evidence>
<dbReference type="InterPro" id="IPR001882">
    <property type="entry name" value="Biotin_BS"/>
</dbReference>
<dbReference type="CDD" id="cd06850">
    <property type="entry name" value="biotinyl_domain"/>
    <property type="match status" value="1"/>
</dbReference>
<dbReference type="EMBL" id="JAAMAY010000026">
    <property type="protein sequence ID" value="NTC29635.1"/>
    <property type="molecule type" value="Genomic_DNA"/>
</dbReference>
<name>A0AA44J925_AGRTU</name>
<comment type="function">
    <text evidence="1 9">This protein is a component of the acetyl coenzyme A carboxylase complex; first, biotin carboxylase catalyzes the carboxylation of the carrier protein and then the transcarboxylase transfers the carboxyl group to form malonyl-CoA.</text>
</comment>
<evidence type="ECO:0000256" key="2">
    <source>
        <dbReference type="ARBA" id="ARBA00005194"/>
    </source>
</evidence>
<protein>
    <recommendedName>
        <fullName evidence="3 9">Biotin carboxyl carrier protein of acetyl-CoA carboxylase</fullName>
    </recommendedName>
</protein>
<evidence type="ECO:0000256" key="6">
    <source>
        <dbReference type="ARBA" id="ARBA00023098"/>
    </source>
</evidence>
<dbReference type="RefSeq" id="WP_065658785.1">
    <property type="nucleotide sequence ID" value="NZ_CP123839.1"/>
</dbReference>
<evidence type="ECO:0000313" key="13">
    <source>
        <dbReference type="Proteomes" id="UP000093451"/>
    </source>
</evidence>
<keyword evidence="6 9" id="KW-0443">Lipid metabolism</keyword>
<evidence type="ECO:0000259" key="10">
    <source>
        <dbReference type="PROSITE" id="PS50968"/>
    </source>
</evidence>
<keyword evidence="4 9" id="KW-0444">Lipid biosynthesis</keyword>
<dbReference type="GO" id="GO:0003989">
    <property type="term" value="F:acetyl-CoA carboxylase activity"/>
    <property type="evidence" value="ECO:0007669"/>
    <property type="project" value="InterPro"/>
</dbReference>
<evidence type="ECO:0000256" key="8">
    <source>
        <dbReference type="ARBA" id="ARBA00023267"/>
    </source>
</evidence>
<dbReference type="Gene3D" id="2.40.50.100">
    <property type="match status" value="1"/>
</dbReference>
<evidence type="ECO:0000256" key="9">
    <source>
        <dbReference type="RuleBase" id="RU364072"/>
    </source>
</evidence>
<dbReference type="PROSITE" id="PS00188">
    <property type="entry name" value="BIOTIN"/>
    <property type="match status" value="1"/>
</dbReference>